<gene>
    <name evidence="1" type="ORF">EDD79_1001176</name>
</gene>
<accession>A0A4R2TVR3</accession>
<reference evidence="1 2" key="1">
    <citation type="submission" date="2019-03" db="EMBL/GenBank/DDBJ databases">
        <title>Genomic Encyclopedia of Type Strains, Phase IV (KMG-IV): sequencing the most valuable type-strain genomes for metagenomic binning, comparative biology and taxonomic classification.</title>
        <authorList>
            <person name="Goeker M."/>
        </authorList>
    </citation>
    <scope>NUCLEOTIDE SEQUENCE [LARGE SCALE GENOMIC DNA]</scope>
    <source>
        <strain evidence="1 2">DSM 100013</strain>
    </source>
</reference>
<dbReference type="SUPFAM" id="SSF74650">
    <property type="entry name" value="Galactose mutarotase-like"/>
    <property type="match status" value="1"/>
</dbReference>
<dbReference type="InterPro" id="IPR011013">
    <property type="entry name" value="Gal_mutarotase_sf_dom"/>
</dbReference>
<dbReference type="InterPro" id="IPR008183">
    <property type="entry name" value="Aldose_1/G6P_1-epimerase"/>
</dbReference>
<dbReference type="OrthoDB" id="9795355at2"/>
<keyword evidence="2" id="KW-1185">Reference proteome</keyword>
<dbReference type="GO" id="GO:0016853">
    <property type="term" value="F:isomerase activity"/>
    <property type="evidence" value="ECO:0007669"/>
    <property type="project" value="InterPro"/>
</dbReference>
<dbReference type="GO" id="GO:0030246">
    <property type="term" value="F:carbohydrate binding"/>
    <property type="evidence" value="ECO:0007669"/>
    <property type="project" value="InterPro"/>
</dbReference>
<dbReference type="EMBL" id="SLYC01000001">
    <property type="protein sequence ID" value="TCQ08088.1"/>
    <property type="molecule type" value="Genomic_DNA"/>
</dbReference>
<dbReference type="Proteomes" id="UP000295504">
    <property type="component" value="Unassembled WGS sequence"/>
</dbReference>
<evidence type="ECO:0000313" key="1">
    <source>
        <dbReference type="EMBL" id="TCQ08088.1"/>
    </source>
</evidence>
<organism evidence="1 2">
    <name type="scientific">Serpentinicella alkaliphila</name>
    <dbReference type="NCBI Taxonomy" id="1734049"/>
    <lineage>
        <taxon>Bacteria</taxon>
        <taxon>Bacillati</taxon>
        <taxon>Bacillota</taxon>
        <taxon>Clostridia</taxon>
        <taxon>Peptostreptococcales</taxon>
        <taxon>Natronincolaceae</taxon>
        <taxon>Serpentinicella</taxon>
    </lineage>
</organism>
<dbReference type="Pfam" id="PF01263">
    <property type="entry name" value="Aldose_epim"/>
    <property type="match status" value="1"/>
</dbReference>
<sequence>MIYHLENQHIIAKINARGCELSYLFDKNGNRNYLYEGKSEGWSRQSPILFPVIGRLHNDSIIVEGEAYGMPVHGFAKDCFFKKVEESDSHVKMLLSHSSETLEVFPYKFDFFVTHSIENSTLRVLYKIVNKDDKTIYASVGGHPGFKLEQNTKLEDYSIVFNRRIDVITRRRYRDLLSLTKEIIELDVNRYKLKPDDFRNGPIIIEDLVSSAMLINEEINFKVILNFDGFEVLGLWTRESMVDDAEFICIEPWCGIDDLEGSLPCEFGDKPRIKRIEVGKALDLSYSITIG</sequence>
<protein>
    <submittedName>
        <fullName evidence="1">Galactose mutarotase-like enzyme</fullName>
    </submittedName>
</protein>
<dbReference type="AlphaFoldDB" id="A0A4R2TVR3"/>
<comment type="caution">
    <text evidence="1">The sequence shown here is derived from an EMBL/GenBank/DDBJ whole genome shotgun (WGS) entry which is preliminary data.</text>
</comment>
<name>A0A4R2TVR3_9FIRM</name>
<evidence type="ECO:0000313" key="2">
    <source>
        <dbReference type="Proteomes" id="UP000295504"/>
    </source>
</evidence>
<dbReference type="Gene3D" id="2.70.98.10">
    <property type="match status" value="1"/>
</dbReference>
<proteinExistence type="predicted"/>
<dbReference type="InterPro" id="IPR014718">
    <property type="entry name" value="GH-type_carb-bd"/>
</dbReference>
<dbReference type="GO" id="GO:0005975">
    <property type="term" value="P:carbohydrate metabolic process"/>
    <property type="evidence" value="ECO:0007669"/>
    <property type="project" value="InterPro"/>
</dbReference>
<dbReference type="RefSeq" id="WP_132847258.1">
    <property type="nucleotide sequence ID" value="NZ_CP058648.1"/>
</dbReference>